<dbReference type="Gene3D" id="2.60.120.40">
    <property type="match status" value="1"/>
</dbReference>
<dbReference type="EMBL" id="BNJG01000003">
    <property type="protein sequence ID" value="GHO59623.1"/>
    <property type="molecule type" value="Genomic_DNA"/>
</dbReference>
<dbReference type="Proteomes" id="UP000654345">
    <property type="component" value="Unassembled WGS sequence"/>
</dbReference>
<organism evidence="1 2">
    <name type="scientific">Ktedonobacter robiniae</name>
    <dbReference type="NCBI Taxonomy" id="2778365"/>
    <lineage>
        <taxon>Bacteria</taxon>
        <taxon>Bacillati</taxon>
        <taxon>Chloroflexota</taxon>
        <taxon>Ktedonobacteria</taxon>
        <taxon>Ktedonobacterales</taxon>
        <taxon>Ktedonobacteraceae</taxon>
        <taxon>Ktedonobacter</taxon>
    </lineage>
</organism>
<protein>
    <recommendedName>
        <fullName evidence="3">C1q domain-containing protein</fullName>
    </recommendedName>
</protein>
<sequence>MVTGAAGYVFNTGPQIVAVRGAIVFNNTGLLTAGIAHSTTTSPEKIAIASAGLYLIQFSVSGFGPNQFSVFLNGTSEIVGATYVSGDQYQQNTGLALVVLPANSFLTLQNRADSQVYLQFPQDGQQPSFVNASLFVQKFP</sequence>
<accession>A0ABQ3V3U8</accession>
<comment type="caution">
    <text evidence="1">The sequence shown here is derived from an EMBL/GenBank/DDBJ whole genome shotgun (WGS) entry which is preliminary data.</text>
</comment>
<gene>
    <name evidence="1" type="ORF">KSB_80980</name>
</gene>
<evidence type="ECO:0008006" key="3">
    <source>
        <dbReference type="Google" id="ProtNLM"/>
    </source>
</evidence>
<evidence type="ECO:0000313" key="2">
    <source>
        <dbReference type="Proteomes" id="UP000654345"/>
    </source>
</evidence>
<name>A0ABQ3V3U8_9CHLR</name>
<proteinExistence type="predicted"/>
<dbReference type="InterPro" id="IPR008983">
    <property type="entry name" value="Tumour_necrosis_fac-like_dom"/>
</dbReference>
<evidence type="ECO:0000313" key="1">
    <source>
        <dbReference type="EMBL" id="GHO59623.1"/>
    </source>
</evidence>
<reference evidence="1 2" key="1">
    <citation type="journal article" date="2021" name="Int. J. Syst. Evol. Microbiol.">
        <title>Reticulibacter mediterranei gen. nov., sp. nov., within the new family Reticulibacteraceae fam. nov., and Ktedonospora formicarum gen. nov., sp. nov., Ktedonobacter robiniae sp. nov., Dictyobacter formicarum sp. nov. and Dictyobacter arantiisoli sp. nov., belonging to the class Ktedonobacteria.</title>
        <authorList>
            <person name="Yabe S."/>
            <person name="Zheng Y."/>
            <person name="Wang C.M."/>
            <person name="Sakai Y."/>
            <person name="Abe K."/>
            <person name="Yokota A."/>
            <person name="Donadio S."/>
            <person name="Cavaletti L."/>
            <person name="Monciardini P."/>
        </authorList>
    </citation>
    <scope>NUCLEOTIDE SEQUENCE [LARGE SCALE GENOMIC DNA]</scope>
    <source>
        <strain evidence="1 2">SOSP1-30</strain>
    </source>
</reference>
<keyword evidence="2" id="KW-1185">Reference proteome</keyword>